<dbReference type="SUPFAM" id="SSF52540">
    <property type="entry name" value="P-loop containing nucleoside triphosphate hydrolases"/>
    <property type="match status" value="1"/>
</dbReference>
<reference evidence="7" key="1">
    <citation type="submission" date="2023-03" db="EMBL/GenBank/DDBJ databases">
        <authorList>
            <person name="Steffen K."/>
            <person name="Cardenas P."/>
        </authorList>
    </citation>
    <scope>NUCLEOTIDE SEQUENCE</scope>
</reference>
<feature type="region of interest" description="Disordered" evidence="5">
    <location>
        <begin position="1"/>
        <end position="38"/>
    </location>
</feature>
<dbReference type="InterPro" id="IPR027417">
    <property type="entry name" value="P-loop_NTPase"/>
</dbReference>
<feature type="domain" description="Rad50/SbcC-type AAA" evidence="6">
    <location>
        <begin position="55"/>
        <end position="267"/>
    </location>
</feature>
<dbReference type="PANTHER" id="PTHR45916">
    <property type="entry name" value="STRUCTURAL MAINTENANCE OF CHROMOSOMES PROTEIN 5"/>
    <property type="match status" value="1"/>
</dbReference>
<dbReference type="InterPro" id="IPR038729">
    <property type="entry name" value="Rad50/SbcC_AAA"/>
</dbReference>
<proteinExistence type="inferred from homology"/>
<evidence type="ECO:0000259" key="6">
    <source>
        <dbReference type="Pfam" id="PF13476"/>
    </source>
</evidence>
<feature type="region of interest" description="Disordered" evidence="5">
    <location>
        <begin position="584"/>
        <end position="606"/>
    </location>
</feature>
<keyword evidence="3 4" id="KW-0175">Coiled coil</keyword>
<accession>A0AA35THV6</accession>
<evidence type="ECO:0000256" key="4">
    <source>
        <dbReference type="SAM" id="Coils"/>
    </source>
</evidence>
<evidence type="ECO:0000256" key="5">
    <source>
        <dbReference type="SAM" id="MobiDB-lite"/>
    </source>
</evidence>
<dbReference type="GO" id="GO:0016887">
    <property type="term" value="F:ATP hydrolysis activity"/>
    <property type="evidence" value="ECO:0007669"/>
    <property type="project" value="InterPro"/>
</dbReference>
<dbReference type="Proteomes" id="UP001174909">
    <property type="component" value="Unassembled WGS sequence"/>
</dbReference>
<comment type="caution">
    <text evidence="7">The sequence shown here is derived from an EMBL/GenBank/DDBJ whole genome shotgun (WGS) entry which is preliminary data.</text>
</comment>
<gene>
    <name evidence="7" type="ORF">GBAR_LOCUS26668</name>
</gene>
<comment type="similarity">
    <text evidence="1">Belongs to the SMC family. SMC5 subfamily.</text>
</comment>
<evidence type="ECO:0000313" key="7">
    <source>
        <dbReference type="EMBL" id="CAI8048313.1"/>
    </source>
</evidence>
<dbReference type="GO" id="GO:0030915">
    <property type="term" value="C:Smc5-Smc6 complex"/>
    <property type="evidence" value="ECO:0007669"/>
    <property type="project" value="TreeGrafter"/>
</dbReference>
<dbReference type="GO" id="GO:0003697">
    <property type="term" value="F:single-stranded DNA binding"/>
    <property type="evidence" value="ECO:0007669"/>
    <property type="project" value="TreeGrafter"/>
</dbReference>
<dbReference type="EMBL" id="CASHTH010003720">
    <property type="protein sequence ID" value="CAI8048313.1"/>
    <property type="molecule type" value="Genomic_DNA"/>
</dbReference>
<dbReference type="AlphaFoldDB" id="A0AA35THV6"/>
<organism evidence="7 8">
    <name type="scientific">Geodia barretti</name>
    <name type="common">Barrett's horny sponge</name>
    <dbReference type="NCBI Taxonomy" id="519541"/>
    <lineage>
        <taxon>Eukaryota</taxon>
        <taxon>Metazoa</taxon>
        <taxon>Porifera</taxon>
        <taxon>Demospongiae</taxon>
        <taxon>Heteroscleromorpha</taxon>
        <taxon>Tetractinellida</taxon>
        <taxon>Astrophorina</taxon>
        <taxon>Geodiidae</taxon>
        <taxon>Geodia</taxon>
    </lineage>
</organism>
<evidence type="ECO:0000256" key="2">
    <source>
        <dbReference type="ARBA" id="ARBA00018687"/>
    </source>
</evidence>
<feature type="compositionally biased region" description="Low complexity" evidence="5">
    <location>
        <begin position="587"/>
        <end position="602"/>
    </location>
</feature>
<dbReference type="Pfam" id="PF13476">
    <property type="entry name" value="AAA_23"/>
    <property type="match status" value="1"/>
</dbReference>
<evidence type="ECO:0000313" key="8">
    <source>
        <dbReference type="Proteomes" id="UP001174909"/>
    </source>
</evidence>
<keyword evidence="8" id="KW-1185">Reference proteome</keyword>
<dbReference type="GO" id="GO:0005634">
    <property type="term" value="C:nucleus"/>
    <property type="evidence" value="ECO:0007669"/>
    <property type="project" value="TreeGrafter"/>
</dbReference>
<dbReference type="PANTHER" id="PTHR45916:SF1">
    <property type="entry name" value="STRUCTURAL MAINTENANCE OF CHROMOSOMES PROTEIN 5"/>
    <property type="match status" value="1"/>
</dbReference>
<name>A0AA35THV6_GEOBA</name>
<dbReference type="Gene3D" id="3.40.50.300">
    <property type="entry name" value="P-loop containing nucleotide triphosphate hydrolases"/>
    <property type="match status" value="1"/>
</dbReference>
<protein>
    <recommendedName>
        <fullName evidence="2">Structural maintenance of chromosomes protein 5</fullName>
    </recommendedName>
</protein>
<evidence type="ECO:0000256" key="1">
    <source>
        <dbReference type="ARBA" id="ARBA00010171"/>
    </source>
</evidence>
<dbReference type="GO" id="GO:0000724">
    <property type="term" value="P:double-strand break repair via homologous recombination"/>
    <property type="evidence" value="ECO:0007669"/>
    <property type="project" value="TreeGrafter"/>
</dbReference>
<evidence type="ECO:0000256" key="3">
    <source>
        <dbReference type="ARBA" id="ARBA00023054"/>
    </source>
</evidence>
<feature type="coiled-coil region" evidence="4">
    <location>
        <begin position="339"/>
        <end position="377"/>
    </location>
</feature>
<sequence>MSTKGRPPRPPGSAGPSSIPGSKRPRTQSTSSSVVASGSGAVVHTDGWNEGQIVRIRLHNFLTFDDVELYPSPKLNVIVGPNGTGKSSIVCAICIGLGGRPTILGRAKELKDFVKHNTVGGWVELELFSGRGKNRVVRRLLSCDANTSSWMLDGKEVPKKKIEELTADLHIQLDNKCQFLPQDMVVEFARMDACSLLEETEKAIGTKDLYANHSKLKELQKNRHSSRSRIEEKMRQREVEVGRNQLLQRDVKRFNNRKQFLTQITHLKMKKCWLEYQRGRAQFQEAKEARKKAVREFRLATNEYQPIAKKHEEQEKAVSSFVKNSQAARDVWRKSMRGQQLSRDKMEGLEDEVESLAQELEEKKREEAKRLKKVATIQNEIQAYTLELEQMEKPASISPLISEKNTKIRALGGEIAALRQEMHEICAQREEHIQHMKRCEDELGQMQNVRNQRLRLLQRFDRHTHDAVVWLENHRHLFNKHVFEPILLSVNVRDASYTSQVEAVLAGRDFYSFVALTKEDKSTLLKELSDRMRLKINVVLAPSHDVSEYRPDISPDTLARCGFAGMIMDFIEAPGTSAGHVLPVPQPAQRTPRQRPLTRAARWGNERPAKSEKILYL</sequence>